<feature type="compositionally biased region" description="Polar residues" evidence="1">
    <location>
        <begin position="255"/>
        <end position="283"/>
    </location>
</feature>
<protein>
    <submittedName>
        <fullName evidence="2">Uncharacterized protein</fullName>
    </submittedName>
</protein>
<evidence type="ECO:0000313" key="2">
    <source>
        <dbReference type="EMBL" id="GFO35447.1"/>
    </source>
</evidence>
<feature type="compositionally biased region" description="Basic and acidic residues" evidence="1">
    <location>
        <begin position="58"/>
        <end position="70"/>
    </location>
</feature>
<feature type="region of interest" description="Disordered" evidence="1">
    <location>
        <begin position="1"/>
        <end position="28"/>
    </location>
</feature>
<feature type="region of interest" description="Disordered" evidence="1">
    <location>
        <begin position="244"/>
        <end position="298"/>
    </location>
</feature>
<feature type="region of interest" description="Disordered" evidence="1">
    <location>
        <begin position="598"/>
        <end position="627"/>
    </location>
</feature>
<name>A0AAV4CU65_9GAST</name>
<keyword evidence="3" id="KW-1185">Reference proteome</keyword>
<feature type="region of interest" description="Disordered" evidence="1">
    <location>
        <begin position="690"/>
        <end position="712"/>
    </location>
</feature>
<feature type="compositionally biased region" description="Low complexity" evidence="1">
    <location>
        <begin position="522"/>
        <end position="540"/>
    </location>
</feature>
<feature type="compositionally biased region" description="Polar residues" evidence="1">
    <location>
        <begin position="473"/>
        <end position="489"/>
    </location>
</feature>
<feature type="region of interest" description="Disordered" evidence="1">
    <location>
        <begin position="329"/>
        <end position="352"/>
    </location>
</feature>
<evidence type="ECO:0000313" key="3">
    <source>
        <dbReference type="Proteomes" id="UP000735302"/>
    </source>
</evidence>
<feature type="compositionally biased region" description="Polar residues" evidence="1">
    <location>
        <begin position="209"/>
        <end position="227"/>
    </location>
</feature>
<sequence>MDETDGPSDSEIPFGLPSDTKDDMQNIGMDVPDFINKLREAARPLLSLSKGVPSPTKQLKENGMDRPKESRAKKRLFRGRQEPPNGVIERRYGYIPNPRWGKPAPSGYGRQFVPKGVGDGDRSGIPGVVFREGQPEVTAEDGSFQDQDFPQLGIPANESRVQSSAELSQQGNQSKSGKLLQGQGSHSGRRTNLLDDSGRSHALGRRSASPITSTPVRWGDSSLQLSSPGLGHSSLESTYFSAVESVGDSPGPVDNSVQSVGSNSGLDRSATSNHGRSFASNTSSRRHSRKLAPSPLASATIDLRVSEKMSDQASFTGACLQSVRTGESWSDIARVSSSPPVTDPGTRSKELPRKEALTHLSEAVGSHSAVKWSQVLKTQSPVVSGSCKRKEEVKNRTLTSSSNLEAWPAASDSSLSPRCGSAKPAWGKLVEGVTPQASSPQPDIVLSSMPNGLPSPIEQHRDTVPYPCKHSPHTGSVNNIAMPHSSSETKVFPSHYSEKVEKAPKKPRQKKARPPGGSAPGSVSNERMSSSPRSSPVPWSQREKKQNSRPKSGPKGPTASHLTLENFLTPQKPHGKRNGLKNDKKDILMLESRFVEHIAANPTSPPKKVRPSPIKRASSCKRETSGGQVDLAAGGDAATVLGEDCKQLETLQEYIKTQSRYENDTDAKVKQQPSQGRLIFSMSKYLRDNPAQAGDAFKEENEDEDEYPDLSESKEVQNFWDVRAALPCDQVCFG</sequence>
<gene>
    <name evidence="2" type="ORF">PoB_006195200</name>
</gene>
<feature type="compositionally biased region" description="Polar residues" evidence="1">
    <location>
        <begin position="159"/>
        <end position="186"/>
    </location>
</feature>
<evidence type="ECO:0000256" key="1">
    <source>
        <dbReference type="SAM" id="MobiDB-lite"/>
    </source>
</evidence>
<organism evidence="2 3">
    <name type="scientific">Plakobranchus ocellatus</name>
    <dbReference type="NCBI Taxonomy" id="259542"/>
    <lineage>
        <taxon>Eukaryota</taxon>
        <taxon>Metazoa</taxon>
        <taxon>Spiralia</taxon>
        <taxon>Lophotrochozoa</taxon>
        <taxon>Mollusca</taxon>
        <taxon>Gastropoda</taxon>
        <taxon>Heterobranchia</taxon>
        <taxon>Euthyneura</taxon>
        <taxon>Panpulmonata</taxon>
        <taxon>Sacoglossa</taxon>
        <taxon>Placobranchoidea</taxon>
        <taxon>Plakobranchidae</taxon>
        <taxon>Plakobranchus</taxon>
    </lineage>
</organism>
<comment type="caution">
    <text evidence="2">The sequence shown here is derived from an EMBL/GenBank/DDBJ whole genome shotgun (WGS) entry which is preliminary data.</text>
</comment>
<feature type="region of interest" description="Disordered" evidence="1">
    <location>
        <begin position="455"/>
        <end position="584"/>
    </location>
</feature>
<reference evidence="2 3" key="1">
    <citation type="journal article" date="2021" name="Elife">
        <title>Chloroplast acquisition without the gene transfer in kleptoplastic sea slugs, Plakobranchus ocellatus.</title>
        <authorList>
            <person name="Maeda T."/>
            <person name="Takahashi S."/>
            <person name="Yoshida T."/>
            <person name="Shimamura S."/>
            <person name="Takaki Y."/>
            <person name="Nagai Y."/>
            <person name="Toyoda A."/>
            <person name="Suzuki Y."/>
            <person name="Arimoto A."/>
            <person name="Ishii H."/>
            <person name="Satoh N."/>
            <person name="Nishiyama T."/>
            <person name="Hasebe M."/>
            <person name="Maruyama T."/>
            <person name="Minagawa J."/>
            <person name="Obokata J."/>
            <person name="Shigenobu S."/>
        </authorList>
    </citation>
    <scope>NUCLEOTIDE SEQUENCE [LARGE SCALE GENOMIC DNA]</scope>
</reference>
<dbReference type="AlphaFoldDB" id="A0AAV4CU65"/>
<feature type="compositionally biased region" description="Polar residues" evidence="1">
    <location>
        <begin position="560"/>
        <end position="569"/>
    </location>
</feature>
<proteinExistence type="predicted"/>
<dbReference type="EMBL" id="BLXT01006999">
    <property type="protein sequence ID" value="GFO35447.1"/>
    <property type="molecule type" value="Genomic_DNA"/>
</dbReference>
<feature type="region of interest" description="Disordered" evidence="1">
    <location>
        <begin position="46"/>
        <end position="230"/>
    </location>
</feature>
<accession>A0AAV4CU65</accession>
<feature type="compositionally biased region" description="Acidic residues" evidence="1">
    <location>
        <begin position="700"/>
        <end position="709"/>
    </location>
</feature>
<dbReference type="Proteomes" id="UP000735302">
    <property type="component" value="Unassembled WGS sequence"/>
</dbReference>